<dbReference type="EMBL" id="BMJQ01000011">
    <property type="protein sequence ID" value="GGF30930.1"/>
    <property type="molecule type" value="Genomic_DNA"/>
</dbReference>
<evidence type="ECO:0000259" key="7">
    <source>
        <dbReference type="Pfam" id="PF03328"/>
    </source>
</evidence>
<proteinExistence type="inferred from homology"/>
<dbReference type="GO" id="GO:0006107">
    <property type="term" value="P:oxaloacetate metabolic process"/>
    <property type="evidence" value="ECO:0007669"/>
    <property type="project" value="TreeGrafter"/>
</dbReference>
<evidence type="ECO:0000313" key="8">
    <source>
        <dbReference type="EMBL" id="GGF30930.1"/>
    </source>
</evidence>
<protein>
    <submittedName>
        <fullName evidence="8">Citrate lyase subunit beta</fullName>
    </submittedName>
</protein>
<keyword evidence="3 6" id="KW-0479">Metal-binding</keyword>
<evidence type="ECO:0000256" key="3">
    <source>
        <dbReference type="ARBA" id="ARBA00022723"/>
    </source>
</evidence>
<dbReference type="GO" id="GO:0016829">
    <property type="term" value="F:lyase activity"/>
    <property type="evidence" value="ECO:0007669"/>
    <property type="project" value="UniProtKB-KW"/>
</dbReference>
<dbReference type="AlphaFoldDB" id="A0A8J2YWI7"/>
<dbReference type="InterPro" id="IPR040442">
    <property type="entry name" value="Pyrv_kinase-like_dom_sf"/>
</dbReference>
<evidence type="ECO:0000256" key="5">
    <source>
        <dbReference type="PIRSR" id="PIRSR015582-1"/>
    </source>
</evidence>
<organism evidence="8 9">
    <name type="scientific">Aliidongia dinghuensis</name>
    <dbReference type="NCBI Taxonomy" id="1867774"/>
    <lineage>
        <taxon>Bacteria</taxon>
        <taxon>Pseudomonadati</taxon>
        <taxon>Pseudomonadota</taxon>
        <taxon>Alphaproteobacteria</taxon>
        <taxon>Rhodospirillales</taxon>
        <taxon>Dongiaceae</taxon>
        <taxon>Aliidongia</taxon>
    </lineage>
</organism>
<comment type="cofactor">
    <cofactor evidence="1">
        <name>Mg(2+)</name>
        <dbReference type="ChEBI" id="CHEBI:18420"/>
    </cofactor>
</comment>
<reference evidence="8" key="2">
    <citation type="submission" date="2020-09" db="EMBL/GenBank/DDBJ databases">
        <authorList>
            <person name="Sun Q."/>
            <person name="Zhou Y."/>
        </authorList>
    </citation>
    <scope>NUCLEOTIDE SEQUENCE</scope>
    <source>
        <strain evidence="8">CGMCC 1.15725</strain>
    </source>
</reference>
<dbReference type="SUPFAM" id="SSF51621">
    <property type="entry name" value="Phosphoenolpyruvate/pyruvate domain"/>
    <property type="match status" value="1"/>
</dbReference>
<evidence type="ECO:0000313" key="9">
    <source>
        <dbReference type="Proteomes" id="UP000646365"/>
    </source>
</evidence>
<dbReference type="Proteomes" id="UP000646365">
    <property type="component" value="Unassembled WGS sequence"/>
</dbReference>
<evidence type="ECO:0000256" key="1">
    <source>
        <dbReference type="ARBA" id="ARBA00001946"/>
    </source>
</evidence>
<dbReference type="GO" id="GO:0000287">
    <property type="term" value="F:magnesium ion binding"/>
    <property type="evidence" value="ECO:0007669"/>
    <property type="project" value="TreeGrafter"/>
</dbReference>
<dbReference type="PIRSF" id="PIRSF015582">
    <property type="entry name" value="Cit_lyase_B"/>
    <property type="match status" value="1"/>
</dbReference>
<feature type="binding site" evidence="6">
    <location>
        <position position="160"/>
    </location>
    <ligand>
        <name>Mg(2+)</name>
        <dbReference type="ChEBI" id="CHEBI:18420"/>
    </ligand>
</feature>
<keyword evidence="8" id="KW-0456">Lyase</keyword>
<feature type="binding site" evidence="5">
    <location>
        <position position="133"/>
    </location>
    <ligand>
        <name>substrate</name>
    </ligand>
</feature>
<feature type="binding site" evidence="6">
    <location>
        <position position="133"/>
    </location>
    <ligand>
        <name>Mg(2+)</name>
        <dbReference type="ChEBI" id="CHEBI:18420"/>
    </ligand>
</feature>
<dbReference type="PANTHER" id="PTHR32308">
    <property type="entry name" value="LYASE BETA SUBUNIT, PUTATIVE (AFU_ORTHOLOGUE AFUA_4G13030)-RELATED"/>
    <property type="match status" value="1"/>
</dbReference>
<dbReference type="Pfam" id="PF03328">
    <property type="entry name" value="HpcH_HpaI"/>
    <property type="match status" value="1"/>
</dbReference>
<reference evidence="8" key="1">
    <citation type="journal article" date="2014" name="Int. J. Syst. Evol. Microbiol.">
        <title>Complete genome sequence of Corynebacterium casei LMG S-19264T (=DSM 44701T), isolated from a smear-ripened cheese.</title>
        <authorList>
            <consortium name="US DOE Joint Genome Institute (JGI-PGF)"/>
            <person name="Walter F."/>
            <person name="Albersmeier A."/>
            <person name="Kalinowski J."/>
            <person name="Ruckert C."/>
        </authorList>
    </citation>
    <scope>NUCLEOTIDE SEQUENCE</scope>
    <source>
        <strain evidence="8">CGMCC 1.15725</strain>
    </source>
</reference>
<evidence type="ECO:0000256" key="4">
    <source>
        <dbReference type="ARBA" id="ARBA00022842"/>
    </source>
</evidence>
<dbReference type="PANTHER" id="PTHR32308:SF0">
    <property type="entry name" value="HPCH_HPAI ALDOLASE_CITRATE LYASE DOMAIN-CONTAINING PROTEIN"/>
    <property type="match status" value="1"/>
</dbReference>
<evidence type="ECO:0000256" key="2">
    <source>
        <dbReference type="ARBA" id="ARBA00005568"/>
    </source>
</evidence>
<accession>A0A8J2YWI7</accession>
<dbReference type="InterPro" id="IPR005000">
    <property type="entry name" value="Aldolase/citrate-lyase_domain"/>
</dbReference>
<comment type="caution">
    <text evidence="8">The sequence shown here is derived from an EMBL/GenBank/DDBJ whole genome shotgun (WGS) entry which is preliminary data.</text>
</comment>
<evidence type="ECO:0000256" key="6">
    <source>
        <dbReference type="PIRSR" id="PIRSR015582-2"/>
    </source>
</evidence>
<keyword evidence="4 6" id="KW-0460">Magnesium</keyword>
<comment type="similarity">
    <text evidence="2">Belongs to the HpcH/HpaI aldolase family.</text>
</comment>
<dbReference type="RefSeq" id="WP_189049280.1">
    <property type="nucleotide sequence ID" value="NZ_BMJQ01000011.1"/>
</dbReference>
<feature type="domain" description="HpcH/HpaI aldolase/citrate lyase" evidence="7">
    <location>
        <begin position="10"/>
        <end position="226"/>
    </location>
</feature>
<feature type="binding site" evidence="5">
    <location>
        <position position="71"/>
    </location>
    <ligand>
        <name>substrate</name>
    </ligand>
</feature>
<keyword evidence="9" id="KW-1185">Reference proteome</keyword>
<name>A0A8J2YWI7_9PROT</name>
<dbReference type="Gene3D" id="3.20.20.60">
    <property type="entry name" value="Phosphoenolpyruvate-binding domains"/>
    <property type="match status" value="1"/>
</dbReference>
<dbReference type="InterPro" id="IPR015813">
    <property type="entry name" value="Pyrv/PenolPyrv_kinase-like_dom"/>
</dbReference>
<dbReference type="InterPro" id="IPR011206">
    <property type="entry name" value="Citrate_lyase_beta/mcl1/mcl2"/>
</dbReference>
<gene>
    <name evidence="8" type="primary">citE</name>
    <name evidence="8" type="ORF">GCM10011611_41280</name>
</gene>
<sequence>MTDEIPQPRRSWLFLPGAERRTLIDAAACGADVLIQELEDFTPPARRAEARQLAPEVMETWRRAGRLAAVRINPFETVGRDDLTSVMAGRPRIVMMSKVASADQVRALDQAIGALETALGLPAGSTEIVPNIESAAGLVRTIAIAEASPRVTACLVASEDMVTDLGAERSRAGDELAYVRARFLVECRAAGVLAIDRPYTFGDEDGLGTETRAARRLGYLAKSLVAPGHAAIVNRLLTPGPDEIRRARRLVAAFEAAVAEGRDRVELDGRLVELPVVTAARRLLARAAALGVDL</sequence>